<proteinExistence type="predicted"/>
<dbReference type="AlphaFoldDB" id="A0A9Q3GXE1"/>
<name>A0A9Q3GXE1_9BASI</name>
<sequence length="96" mass="11060">MSTPLNQSEGIRSSKPQVLDVENSQMKNKFSTSFHNMNPLIGQALLKEVSTLKEWLYFCGEGEYDHMEFIRGIDMVKECFELPERLSTEKLNTLLS</sequence>
<evidence type="ECO:0000313" key="2">
    <source>
        <dbReference type="Proteomes" id="UP000765509"/>
    </source>
</evidence>
<reference evidence="1" key="1">
    <citation type="submission" date="2021-03" db="EMBL/GenBank/DDBJ databases">
        <title>Draft genome sequence of rust myrtle Austropuccinia psidii MF-1, a brazilian biotype.</title>
        <authorList>
            <person name="Quecine M.C."/>
            <person name="Pachon D.M.R."/>
            <person name="Bonatelli M.L."/>
            <person name="Correr F.H."/>
            <person name="Franceschini L.M."/>
            <person name="Leite T.F."/>
            <person name="Margarido G.R.A."/>
            <person name="Almeida C.A."/>
            <person name="Ferrarezi J.A."/>
            <person name="Labate C.A."/>
        </authorList>
    </citation>
    <scope>NUCLEOTIDE SEQUENCE</scope>
    <source>
        <strain evidence="1">MF-1</strain>
    </source>
</reference>
<accession>A0A9Q3GXE1</accession>
<comment type="caution">
    <text evidence="1">The sequence shown here is derived from an EMBL/GenBank/DDBJ whole genome shotgun (WGS) entry which is preliminary data.</text>
</comment>
<evidence type="ECO:0000313" key="1">
    <source>
        <dbReference type="EMBL" id="MBW0483446.1"/>
    </source>
</evidence>
<keyword evidence="2" id="KW-1185">Reference proteome</keyword>
<dbReference type="EMBL" id="AVOT02007230">
    <property type="protein sequence ID" value="MBW0483446.1"/>
    <property type="molecule type" value="Genomic_DNA"/>
</dbReference>
<dbReference type="Proteomes" id="UP000765509">
    <property type="component" value="Unassembled WGS sequence"/>
</dbReference>
<organism evidence="1 2">
    <name type="scientific">Austropuccinia psidii MF-1</name>
    <dbReference type="NCBI Taxonomy" id="1389203"/>
    <lineage>
        <taxon>Eukaryota</taxon>
        <taxon>Fungi</taxon>
        <taxon>Dikarya</taxon>
        <taxon>Basidiomycota</taxon>
        <taxon>Pucciniomycotina</taxon>
        <taxon>Pucciniomycetes</taxon>
        <taxon>Pucciniales</taxon>
        <taxon>Sphaerophragmiaceae</taxon>
        <taxon>Austropuccinia</taxon>
    </lineage>
</organism>
<gene>
    <name evidence="1" type="ORF">O181_023161</name>
</gene>
<protein>
    <submittedName>
        <fullName evidence="1">Uncharacterized protein</fullName>
    </submittedName>
</protein>